<dbReference type="EMBL" id="WHPD01002362">
    <property type="protein sequence ID" value="MPV89184.1"/>
    <property type="molecule type" value="Genomic_DNA"/>
</dbReference>
<reference evidence="1 2" key="1">
    <citation type="submission" date="2019-10" db="EMBL/GenBank/DDBJ databases">
        <title>Georgenia wutianyii sp. nov. and Georgenia yuyongxinii sp. nov. isolated from plateau pika (Ochotona curzoniae) in the Qinghai-Tibet plateau of China.</title>
        <authorList>
            <person name="Tian Z."/>
        </authorList>
    </citation>
    <scope>NUCLEOTIDE SEQUENCE [LARGE SCALE GENOMIC DNA]</scope>
    <source>
        <strain evidence="1 2">JCM 15130</strain>
    </source>
</reference>
<evidence type="ECO:0000313" key="2">
    <source>
        <dbReference type="Proteomes" id="UP000429644"/>
    </source>
</evidence>
<organism evidence="1 2">
    <name type="scientific">Georgenia ruanii</name>
    <dbReference type="NCBI Taxonomy" id="348442"/>
    <lineage>
        <taxon>Bacteria</taxon>
        <taxon>Bacillati</taxon>
        <taxon>Actinomycetota</taxon>
        <taxon>Actinomycetes</taxon>
        <taxon>Micrococcales</taxon>
        <taxon>Bogoriellaceae</taxon>
        <taxon>Georgenia</taxon>
    </lineage>
</organism>
<accession>A0A7J9UZR5</accession>
<comment type="caution">
    <text evidence="1">The sequence shown here is derived from an EMBL/GenBank/DDBJ whole genome shotgun (WGS) entry which is preliminary data.</text>
</comment>
<dbReference type="Proteomes" id="UP000429644">
    <property type="component" value="Unassembled WGS sequence"/>
</dbReference>
<gene>
    <name evidence="1" type="ORF">GB882_10945</name>
</gene>
<proteinExistence type="predicted"/>
<keyword evidence="2" id="KW-1185">Reference proteome</keyword>
<sequence length="252" mass="27141">MDREALRRRHRKAATKGISWFARAARRQATAAAEAAADHEAVSLERQRAEQRQTQQRELDALWQRLLRNDPDVVLATLAEAFEDNEAAAAAVGVADDEVSLLVLVPDTAAVPERRPTTTPAGNLSLKKLTKREAADFYKVVVCGHVLVTVKEAFAVAPALAGARVAAVRVTGDDAYGRPRTEVVLAAHFRRAALDGVQWATADSPTIVTDTSDELVIREGATKALGAIDTSRHEDLATLLAAVDIGELLDQP</sequence>
<evidence type="ECO:0000313" key="1">
    <source>
        <dbReference type="EMBL" id="MPV89184.1"/>
    </source>
</evidence>
<protein>
    <submittedName>
        <fullName evidence="1">Uncharacterized protein</fullName>
    </submittedName>
</protein>
<name>A0A7J9UZR5_9MICO</name>
<dbReference type="AlphaFoldDB" id="A0A7J9UZR5"/>